<accession>A0A0M8MDT2</accession>
<reference evidence="13 14" key="1">
    <citation type="submission" date="2015-08" db="EMBL/GenBank/DDBJ databases">
        <title>Whole genome sequence of Flavobacterium akiainvivens IK-1T, from decaying Wikstroemia oahuensis, an endemic Hawaiian shrub.</title>
        <authorList>
            <person name="Wan X."/>
            <person name="Hou S."/>
            <person name="Saito J."/>
            <person name="Donachie S."/>
        </authorList>
    </citation>
    <scope>NUCLEOTIDE SEQUENCE [LARGE SCALE GENOMIC DNA]</scope>
    <source>
        <strain evidence="13 14">IK-1</strain>
    </source>
</reference>
<dbReference type="PATRIC" id="fig|1202724.3.peg.4203"/>
<keyword evidence="9" id="KW-0067">ATP-binding</keyword>
<keyword evidence="14" id="KW-1185">Reference proteome</keyword>
<dbReference type="GO" id="GO:0006450">
    <property type="term" value="P:regulation of translational fidelity"/>
    <property type="evidence" value="ECO:0007669"/>
    <property type="project" value="TreeGrafter"/>
</dbReference>
<evidence type="ECO:0000256" key="7">
    <source>
        <dbReference type="ARBA" id="ARBA00022695"/>
    </source>
</evidence>
<sequence length="194" mass="21731">MNMSEDDLIKQEVHNAFEAIKAGGIILYPTDTVWGIGCDASNPDAVKKIYDLKQREESKSMIVLTNGDRMVWQVFANIPDVAWQILDLAEKPTTLVLDNPKNVAKNLIAPDNTLGMRIVKEPFCFKLMERMKRPLVSTSANISGMPTPTQFKEIDHHILDGVDYIVNLHHDKVAARPSTIIKLGNDAQVKVIRP</sequence>
<keyword evidence="6" id="KW-0819">tRNA processing</keyword>
<dbReference type="GO" id="GO:0005524">
    <property type="term" value="F:ATP binding"/>
    <property type="evidence" value="ECO:0007669"/>
    <property type="project" value="UniProtKB-KW"/>
</dbReference>
<feature type="domain" description="YrdC-like" evidence="12">
    <location>
        <begin position="10"/>
        <end position="194"/>
    </location>
</feature>
<evidence type="ECO:0000256" key="4">
    <source>
        <dbReference type="ARBA" id="ARBA00022490"/>
    </source>
</evidence>
<dbReference type="PROSITE" id="PS51163">
    <property type="entry name" value="YRDC"/>
    <property type="match status" value="1"/>
</dbReference>
<evidence type="ECO:0000256" key="11">
    <source>
        <dbReference type="ARBA" id="ARBA00048366"/>
    </source>
</evidence>
<dbReference type="GO" id="GO:0061710">
    <property type="term" value="F:L-threonylcarbamoyladenylate synthase"/>
    <property type="evidence" value="ECO:0007669"/>
    <property type="project" value="UniProtKB-EC"/>
</dbReference>
<evidence type="ECO:0000256" key="1">
    <source>
        <dbReference type="ARBA" id="ARBA00004496"/>
    </source>
</evidence>
<evidence type="ECO:0000256" key="3">
    <source>
        <dbReference type="ARBA" id="ARBA00012584"/>
    </source>
</evidence>
<evidence type="ECO:0000259" key="12">
    <source>
        <dbReference type="PROSITE" id="PS51163"/>
    </source>
</evidence>
<dbReference type="InterPro" id="IPR050156">
    <property type="entry name" value="TC-AMP_synthase_SUA5"/>
</dbReference>
<comment type="subcellular location">
    <subcellularLocation>
        <location evidence="1">Cytoplasm</location>
    </subcellularLocation>
</comment>
<dbReference type="AlphaFoldDB" id="A0A0M8MDT2"/>
<dbReference type="Pfam" id="PF01300">
    <property type="entry name" value="Sua5_yciO_yrdC"/>
    <property type="match status" value="1"/>
</dbReference>
<comment type="similarity">
    <text evidence="2">Belongs to the SUA5 family.</text>
</comment>
<dbReference type="EC" id="2.7.7.87" evidence="3"/>
<dbReference type="EMBL" id="LIYD01000005">
    <property type="protein sequence ID" value="KOS08125.1"/>
    <property type="molecule type" value="Genomic_DNA"/>
</dbReference>
<evidence type="ECO:0000256" key="2">
    <source>
        <dbReference type="ARBA" id="ARBA00007663"/>
    </source>
</evidence>
<dbReference type="GO" id="GO:0003725">
    <property type="term" value="F:double-stranded RNA binding"/>
    <property type="evidence" value="ECO:0007669"/>
    <property type="project" value="InterPro"/>
</dbReference>
<evidence type="ECO:0000256" key="6">
    <source>
        <dbReference type="ARBA" id="ARBA00022694"/>
    </source>
</evidence>
<evidence type="ECO:0000313" key="13">
    <source>
        <dbReference type="EMBL" id="KOS08125.1"/>
    </source>
</evidence>
<dbReference type="GO" id="GO:0000049">
    <property type="term" value="F:tRNA binding"/>
    <property type="evidence" value="ECO:0007669"/>
    <property type="project" value="TreeGrafter"/>
</dbReference>
<dbReference type="STRING" id="1202724.AM493_20290"/>
<evidence type="ECO:0000256" key="5">
    <source>
        <dbReference type="ARBA" id="ARBA00022679"/>
    </source>
</evidence>
<dbReference type="GO" id="GO:0005737">
    <property type="term" value="C:cytoplasm"/>
    <property type="evidence" value="ECO:0007669"/>
    <property type="project" value="UniProtKB-SubCell"/>
</dbReference>
<protein>
    <recommendedName>
        <fullName evidence="10">L-threonylcarbamoyladenylate synthase</fullName>
        <ecNumber evidence="3">2.7.7.87</ecNumber>
    </recommendedName>
    <alternativeName>
        <fullName evidence="10">L-threonylcarbamoyladenylate synthase</fullName>
    </alternativeName>
</protein>
<organism evidence="13 14">
    <name type="scientific">Flavobacterium akiainvivens</name>
    <dbReference type="NCBI Taxonomy" id="1202724"/>
    <lineage>
        <taxon>Bacteria</taxon>
        <taxon>Pseudomonadati</taxon>
        <taxon>Bacteroidota</taxon>
        <taxon>Flavobacteriia</taxon>
        <taxon>Flavobacteriales</taxon>
        <taxon>Flavobacteriaceae</taxon>
        <taxon>Flavobacterium</taxon>
    </lineage>
</organism>
<comment type="caution">
    <text evidence="13">The sequence shown here is derived from an EMBL/GenBank/DDBJ whole genome shotgun (WGS) entry which is preliminary data.</text>
</comment>
<dbReference type="InterPro" id="IPR006070">
    <property type="entry name" value="Sua5-like_dom"/>
</dbReference>
<evidence type="ECO:0000256" key="8">
    <source>
        <dbReference type="ARBA" id="ARBA00022741"/>
    </source>
</evidence>
<evidence type="ECO:0000313" key="14">
    <source>
        <dbReference type="Proteomes" id="UP000037755"/>
    </source>
</evidence>
<evidence type="ECO:0000256" key="9">
    <source>
        <dbReference type="ARBA" id="ARBA00022840"/>
    </source>
</evidence>
<dbReference type="PANTHER" id="PTHR17490">
    <property type="entry name" value="SUA5"/>
    <property type="match status" value="1"/>
</dbReference>
<comment type="catalytic activity">
    <reaction evidence="11">
        <text>L-threonine + hydrogencarbonate + ATP = L-threonylcarbamoyladenylate + diphosphate + H2O</text>
        <dbReference type="Rhea" id="RHEA:36407"/>
        <dbReference type="ChEBI" id="CHEBI:15377"/>
        <dbReference type="ChEBI" id="CHEBI:17544"/>
        <dbReference type="ChEBI" id="CHEBI:30616"/>
        <dbReference type="ChEBI" id="CHEBI:33019"/>
        <dbReference type="ChEBI" id="CHEBI:57926"/>
        <dbReference type="ChEBI" id="CHEBI:73682"/>
        <dbReference type="EC" id="2.7.7.87"/>
    </reaction>
</comment>
<dbReference type="Proteomes" id="UP000037755">
    <property type="component" value="Unassembled WGS sequence"/>
</dbReference>
<gene>
    <name evidence="13" type="ORF">AM493_20290</name>
</gene>
<keyword evidence="5" id="KW-0808">Transferase</keyword>
<dbReference type="PANTHER" id="PTHR17490:SF16">
    <property type="entry name" value="THREONYLCARBAMOYL-AMP SYNTHASE"/>
    <property type="match status" value="1"/>
</dbReference>
<dbReference type="Gene3D" id="3.90.870.10">
    <property type="entry name" value="DHBP synthase"/>
    <property type="match status" value="1"/>
</dbReference>
<keyword evidence="7" id="KW-0548">Nucleotidyltransferase</keyword>
<keyword evidence="4" id="KW-0963">Cytoplasm</keyword>
<dbReference type="SUPFAM" id="SSF55821">
    <property type="entry name" value="YrdC/RibB"/>
    <property type="match status" value="1"/>
</dbReference>
<name>A0A0M8MDT2_9FLAO</name>
<dbReference type="InterPro" id="IPR017945">
    <property type="entry name" value="DHBP_synth_RibB-like_a/b_dom"/>
</dbReference>
<dbReference type="NCBIfam" id="TIGR00057">
    <property type="entry name" value="L-threonylcarbamoyladenylate synthase"/>
    <property type="match status" value="1"/>
</dbReference>
<proteinExistence type="inferred from homology"/>
<dbReference type="GO" id="GO:0008033">
    <property type="term" value="P:tRNA processing"/>
    <property type="evidence" value="ECO:0007669"/>
    <property type="project" value="UniProtKB-KW"/>
</dbReference>
<evidence type="ECO:0000256" key="10">
    <source>
        <dbReference type="ARBA" id="ARBA00029774"/>
    </source>
</evidence>
<keyword evidence="8" id="KW-0547">Nucleotide-binding</keyword>